<name>A0A081PJU1_9SPHI</name>
<comment type="caution">
    <text evidence="1">The sequence shown here is derived from an EMBL/GenBank/DDBJ whole genome shotgun (WGS) entry which is preliminary data.</text>
</comment>
<reference evidence="1 2" key="1">
    <citation type="journal article" date="1992" name="Int. J. Syst. Bacteriol.">
        <title>Sphingobacterium antarcticus sp. nov. a Psychrotrophic Bacterium from the Soils of Schirmacher Oasis, Antarctica.</title>
        <authorList>
            <person name="Shivaji S."/>
            <person name="Ray M.K."/>
            <person name="Rao N.S."/>
            <person name="Saiserr L."/>
            <person name="Jagannadham M.V."/>
            <person name="Kumar G.S."/>
            <person name="Reddy G."/>
            <person name="Bhargava P.M."/>
        </authorList>
    </citation>
    <scope>NUCLEOTIDE SEQUENCE [LARGE SCALE GENOMIC DNA]</scope>
    <source>
        <strain evidence="1 2">4BY</strain>
    </source>
</reference>
<protein>
    <recommendedName>
        <fullName evidence="3">Peptidase M1 membrane alanine aminopeptidase domain-containing protein</fullName>
    </recommendedName>
</protein>
<evidence type="ECO:0008006" key="3">
    <source>
        <dbReference type="Google" id="ProtNLM"/>
    </source>
</evidence>
<dbReference type="SUPFAM" id="SSF55486">
    <property type="entry name" value="Metalloproteases ('zincins'), catalytic domain"/>
    <property type="match status" value="1"/>
</dbReference>
<dbReference type="eggNOG" id="COG0308">
    <property type="taxonomic scope" value="Bacteria"/>
</dbReference>
<accession>A0A081PJU1</accession>
<dbReference type="AlphaFoldDB" id="A0A081PJU1"/>
<dbReference type="InterPro" id="IPR027268">
    <property type="entry name" value="Peptidase_M4/M1_CTD_sf"/>
</dbReference>
<evidence type="ECO:0000313" key="1">
    <source>
        <dbReference type="EMBL" id="KEQ30964.1"/>
    </source>
</evidence>
<dbReference type="Proteomes" id="UP000028007">
    <property type="component" value="Unassembled WGS sequence"/>
</dbReference>
<dbReference type="RefSeq" id="WP_037438636.1">
    <property type="nucleotide sequence ID" value="NZ_JNFF01000022.1"/>
</dbReference>
<dbReference type="Gene3D" id="1.10.390.10">
    <property type="entry name" value="Neutral Protease Domain 2"/>
    <property type="match status" value="1"/>
</dbReference>
<keyword evidence="2" id="KW-1185">Reference proteome</keyword>
<gene>
    <name evidence="1" type="ORF">N180_08770</name>
</gene>
<dbReference type="EMBL" id="JNFF01000022">
    <property type="protein sequence ID" value="KEQ30964.1"/>
    <property type="molecule type" value="Genomic_DNA"/>
</dbReference>
<organism evidence="1 2">
    <name type="scientific">Pedobacter antarcticus 4BY</name>
    <dbReference type="NCBI Taxonomy" id="1358423"/>
    <lineage>
        <taxon>Bacteria</taxon>
        <taxon>Pseudomonadati</taxon>
        <taxon>Bacteroidota</taxon>
        <taxon>Sphingobacteriia</taxon>
        <taxon>Sphingobacteriales</taxon>
        <taxon>Sphingobacteriaceae</taxon>
        <taxon>Pedobacter</taxon>
    </lineage>
</organism>
<dbReference type="OrthoDB" id="1292386at2"/>
<sequence>MTLNFRISIQFYPIFLGIILTATTGSFAQHKANSNGNSLKQSIALIDSAFQHNNAEDFNKLVPIKGVQDFYASVVEEKIKKLSGKSKIILVSKDSALVFLSGILLYGNSGDETNYAANYTGIYKFERVAGSWSLKSRIEIDRLNQIKKHRLGINIIPGKSITVKDTLTIDINDSYGFATRLNHTAKLKKLTLNGAETEFSFDAGLLLLKARRKNGQTLTLEYSINVEREETDKNSAYFGDAYGHLRNQYVWHPFFSFSSPNDRADFSLYCTIPKAYYLATSLPQKEMVIGGSRIVEAKSLNPTFGLSIYYDKDWEVNTFRKDHIDLVVYATKDFLPEKRALYAEFSKSYDTLQKHFGKPIGNYLGIVQDRSNTDGWKNRSNSIVVAGVKGSTLITDKPNPRATFGHEVAHGWTNPTGPATNFLTEGWATYAESILLASVYGDSITTTFFKSQKQNYFNGKFDGKSSLWEDYSNNGVSYAKGAWLFYILSHQLGKKHLSTAMTNFIQSGDQSIKSFTSHLSAVAQSDMKPFLNSWLKSKEIPVLEILQSGNSIEILQAGDLFLFPLEFKIRLKDGTYLTKTINMQTKEQTLTISEGVIESFIVDPGSKLLFTMK</sequence>
<evidence type="ECO:0000313" key="2">
    <source>
        <dbReference type="Proteomes" id="UP000028007"/>
    </source>
</evidence>
<proteinExistence type="predicted"/>